<accession>A0ABR3ASU1</accession>
<keyword evidence="2" id="KW-1185">Reference proteome</keyword>
<sequence>IEECWSKIKSNIRRNPLDTEDTLTPRIIETCLTVTADNCIGWTSQAEYY</sequence>
<name>A0ABR3ASU1_PHYBL</name>
<organism evidence="1 2">
    <name type="scientific">Phycomyces blakesleeanus</name>
    <dbReference type="NCBI Taxonomy" id="4837"/>
    <lineage>
        <taxon>Eukaryota</taxon>
        <taxon>Fungi</taxon>
        <taxon>Fungi incertae sedis</taxon>
        <taxon>Mucoromycota</taxon>
        <taxon>Mucoromycotina</taxon>
        <taxon>Mucoromycetes</taxon>
        <taxon>Mucorales</taxon>
        <taxon>Phycomycetaceae</taxon>
        <taxon>Phycomyces</taxon>
    </lineage>
</organism>
<reference evidence="1 2" key="1">
    <citation type="submission" date="2024-04" db="EMBL/GenBank/DDBJ databases">
        <title>Symmetric and asymmetric DNA N6-adenine methylation regulates different biological responses in Mucorales.</title>
        <authorList>
            <consortium name="Lawrence Berkeley National Laboratory"/>
            <person name="Lax C."/>
            <person name="Mondo S.J."/>
            <person name="Osorio-Concepcion M."/>
            <person name="Muszewska A."/>
            <person name="Corrochano-Luque M."/>
            <person name="Gutierrez G."/>
            <person name="Riley R."/>
            <person name="Lipzen A."/>
            <person name="Guo J."/>
            <person name="Hundley H."/>
            <person name="Amirebrahimi M."/>
            <person name="Ng V."/>
            <person name="Lorenzo-Gutierrez D."/>
            <person name="Binder U."/>
            <person name="Yang J."/>
            <person name="Song Y."/>
            <person name="Canovas D."/>
            <person name="Navarro E."/>
            <person name="Freitag M."/>
            <person name="Gabaldon T."/>
            <person name="Grigoriev I.V."/>
            <person name="Corrochano L.M."/>
            <person name="Nicolas F.E."/>
            <person name="Garre V."/>
        </authorList>
    </citation>
    <scope>NUCLEOTIDE SEQUENCE [LARGE SCALE GENOMIC DNA]</scope>
    <source>
        <strain evidence="1 2">L51</strain>
    </source>
</reference>
<feature type="non-terminal residue" evidence="1">
    <location>
        <position position="1"/>
    </location>
</feature>
<protein>
    <recommendedName>
        <fullName evidence="3">IS630 family transposase</fullName>
    </recommendedName>
</protein>
<proteinExistence type="predicted"/>
<evidence type="ECO:0000313" key="1">
    <source>
        <dbReference type="EMBL" id="KAL0081111.1"/>
    </source>
</evidence>
<gene>
    <name evidence="1" type="ORF">J3Q64DRAFT_1643810</name>
</gene>
<dbReference type="EMBL" id="JBCLYO010000018">
    <property type="protein sequence ID" value="KAL0081111.1"/>
    <property type="molecule type" value="Genomic_DNA"/>
</dbReference>
<dbReference type="Proteomes" id="UP001448207">
    <property type="component" value="Unassembled WGS sequence"/>
</dbReference>
<evidence type="ECO:0008006" key="3">
    <source>
        <dbReference type="Google" id="ProtNLM"/>
    </source>
</evidence>
<evidence type="ECO:0000313" key="2">
    <source>
        <dbReference type="Proteomes" id="UP001448207"/>
    </source>
</evidence>
<comment type="caution">
    <text evidence="1">The sequence shown here is derived from an EMBL/GenBank/DDBJ whole genome shotgun (WGS) entry which is preliminary data.</text>
</comment>